<keyword evidence="2" id="KW-0479">Metal-binding</keyword>
<dbReference type="AlphaFoldDB" id="A0A1G1XZF6"/>
<dbReference type="GO" id="GO:0051536">
    <property type="term" value="F:iron-sulfur cluster binding"/>
    <property type="evidence" value="ECO:0007669"/>
    <property type="project" value="UniProtKB-KW"/>
</dbReference>
<evidence type="ECO:0000259" key="5">
    <source>
        <dbReference type="PROSITE" id="PS51918"/>
    </source>
</evidence>
<evidence type="ECO:0000256" key="3">
    <source>
        <dbReference type="ARBA" id="ARBA00023004"/>
    </source>
</evidence>
<evidence type="ECO:0000313" key="7">
    <source>
        <dbReference type="Proteomes" id="UP000178240"/>
    </source>
</evidence>
<dbReference type="InterPro" id="IPR006638">
    <property type="entry name" value="Elp3/MiaA/NifB-like_rSAM"/>
</dbReference>
<dbReference type="PROSITE" id="PS51918">
    <property type="entry name" value="RADICAL_SAM"/>
    <property type="match status" value="1"/>
</dbReference>
<evidence type="ECO:0000256" key="4">
    <source>
        <dbReference type="ARBA" id="ARBA00023014"/>
    </source>
</evidence>
<accession>A0A1G1XZF6</accession>
<dbReference type="Proteomes" id="UP000178240">
    <property type="component" value="Unassembled WGS sequence"/>
</dbReference>
<evidence type="ECO:0000256" key="1">
    <source>
        <dbReference type="ARBA" id="ARBA00022691"/>
    </source>
</evidence>
<dbReference type="GO" id="GO:0046872">
    <property type="term" value="F:metal ion binding"/>
    <property type="evidence" value="ECO:0007669"/>
    <property type="project" value="UniProtKB-KW"/>
</dbReference>
<dbReference type="GO" id="GO:0003824">
    <property type="term" value="F:catalytic activity"/>
    <property type="evidence" value="ECO:0007669"/>
    <property type="project" value="InterPro"/>
</dbReference>
<dbReference type="Pfam" id="PF04055">
    <property type="entry name" value="Radical_SAM"/>
    <property type="match status" value="1"/>
</dbReference>
<reference evidence="6 7" key="1">
    <citation type="journal article" date="2016" name="Nat. Commun.">
        <title>Thousands of microbial genomes shed light on interconnected biogeochemical processes in an aquifer system.</title>
        <authorList>
            <person name="Anantharaman K."/>
            <person name="Brown C.T."/>
            <person name="Hug L.A."/>
            <person name="Sharon I."/>
            <person name="Castelle C.J."/>
            <person name="Probst A.J."/>
            <person name="Thomas B.C."/>
            <person name="Singh A."/>
            <person name="Wilkins M.J."/>
            <person name="Karaoz U."/>
            <person name="Brodie E.L."/>
            <person name="Williams K.H."/>
            <person name="Hubbard S.S."/>
            <person name="Banfield J.F."/>
        </authorList>
    </citation>
    <scope>NUCLEOTIDE SEQUENCE [LARGE SCALE GENOMIC DNA]</scope>
</reference>
<evidence type="ECO:0000313" key="6">
    <source>
        <dbReference type="EMBL" id="OGY45351.1"/>
    </source>
</evidence>
<organism evidence="6 7">
    <name type="scientific">Candidatus Buchananbacteria bacterium RIFCSPHIGHO2_01_FULL_44_11</name>
    <dbReference type="NCBI Taxonomy" id="1797535"/>
    <lineage>
        <taxon>Bacteria</taxon>
        <taxon>Candidatus Buchananiibacteriota</taxon>
    </lineage>
</organism>
<dbReference type="InterPro" id="IPR050377">
    <property type="entry name" value="Radical_SAM_PqqE_MftC-like"/>
</dbReference>
<dbReference type="PANTHER" id="PTHR11228:SF7">
    <property type="entry name" value="PQQA PEPTIDE CYCLASE"/>
    <property type="match status" value="1"/>
</dbReference>
<keyword evidence="4" id="KW-0411">Iron-sulfur</keyword>
<feature type="domain" description="Radical SAM core" evidence="5">
    <location>
        <begin position="76"/>
        <end position="283"/>
    </location>
</feature>
<comment type="caution">
    <text evidence="6">The sequence shown here is derived from an EMBL/GenBank/DDBJ whole genome shotgun (WGS) entry which is preliminary data.</text>
</comment>
<name>A0A1G1XZF6_9BACT</name>
<dbReference type="CDD" id="cd01335">
    <property type="entry name" value="Radical_SAM"/>
    <property type="match status" value="1"/>
</dbReference>
<dbReference type="SFLD" id="SFLDG01067">
    <property type="entry name" value="SPASM/twitch_domain_containing"/>
    <property type="match status" value="1"/>
</dbReference>
<dbReference type="SMART" id="SM00729">
    <property type="entry name" value="Elp3"/>
    <property type="match status" value="1"/>
</dbReference>
<evidence type="ECO:0000256" key="2">
    <source>
        <dbReference type="ARBA" id="ARBA00022723"/>
    </source>
</evidence>
<keyword evidence="3" id="KW-0408">Iron</keyword>
<dbReference type="InterPro" id="IPR007197">
    <property type="entry name" value="rSAM"/>
</dbReference>
<dbReference type="SFLD" id="SFLDS00029">
    <property type="entry name" value="Radical_SAM"/>
    <property type="match status" value="1"/>
</dbReference>
<gene>
    <name evidence="6" type="ORF">A2744_04725</name>
</gene>
<dbReference type="SUPFAM" id="SSF102114">
    <property type="entry name" value="Radical SAM enzymes"/>
    <property type="match status" value="1"/>
</dbReference>
<protein>
    <recommendedName>
        <fullName evidence="5">Radical SAM core domain-containing protein</fullName>
    </recommendedName>
</protein>
<dbReference type="Gene3D" id="3.20.20.70">
    <property type="entry name" value="Aldolase class I"/>
    <property type="match status" value="1"/>
</dbReference>
<dbReference type="InterPro" id="IPR013785">
    <property type="entry name" value="Aldolase_TIM"/>
</dbReference>
<dbReference type="PANTHER" id="PTHR11228">
    <property type="entry name" value="RADICAL SAM DOMAIN PROTEIN"/>
    <property type="match status" value="1"/>
</dbReference>
<proteinExistence type="predicted"/>
<keyword evidence="1" id="KW-0949">S-adenosyl-L-methionine</keyword>
<dbReference type="SFLD" id="SFLDG01386">
    <property type="entry name" value="main_SPASM_domain-containing"/>
    <property type="match status" value="1"/>
</dbReference>
<dbReference type="STRING" id="1797535.A2744_04725"/>
<sequence>MKNLSLLLGNHALLRQESFGGTLFFIRTGKRTYVNHEEFASIKASGKIPTALADEMGSASDSVIVVEPAQLPEKNFSAPDTVFLEVTRTCNLMCKHCFNQSGKALPGELAQGQFEAIVDDLAESGVQEIRFTGGEPMMLPGIVSLIRRTSSLGLRCSMGTNAMLINDRRADELKAAGLHAGIVSLDGLEEKHDLIRGHSSFRLTLKGLERFRARSIGVRVNIVVMRSNLMDIPPLVASLAKQGIPVFMRRLILSGRACTVTNEMLSAAEYADLRTALKSLLDDPHGLVDGHYLKERQITTRIPLPFTRKECSAGQRGLIILPDGRIQTCGFLGPLGETSIGRLPAETLVDVWKRLNSSTHIPMLECNLDPYNDSTTGPKTNCLAVALSSQKHSNESIAIP</sequence>
<dbReference type="InterPro" id="IPR058240">
    <property type="entry name" value="rSAM_sf"/>
</dbReference>
<dbReference type="EMBL" id="MHIE01000023">
    <property type="protein sequence ID" value="OGY45351.1"/>
    <property type="molecule type" value="Genomic_DNA"/>
</dbReference>